<evidence type="ECO:0000313" key="3">
    <source>
        <dbReference type="Proteomes" id="UP000297245"/>
    </source>
</evidence>
<accession>A0A4S8KJU5</accession>
<sequence length="56" mass="6491">DRLPEFIAVGQTTWFSVQFIARVAEGLVVTDLEIVTVAFALLNFATYFLWWNKPER</sequence>
<feature type="non-terminal residue" evidence="2">
    <location>
        <position position="56"/>
    </location>
</feature>
<keyword evidence="3" id="KW-1185">Reference proteome</keyword>
<dbReference type="EMBL" id="ML182267">
    <property type="protein sequence ID" value="THU75368.1"/>
    <property type="molecule type" value="Genomic_DNA"/>
</dbReference>
<feature type="transmembrane region" description="Helical" evidence="1">
    <location>
        <begin position="34"/>
        <end position="51"/>
    </location>
</feature>
<feature type="non-terminal residue" evidence="2">
    <location>
        <position position="1"/>
    </location>
</feature>
<evidence type="ECO:0000313" key="2">
    <source>
        <dbReference type="EMBL" id="THU75368.1"/>
    </source>
</evidence>
<evidence type="ECO:0000256" key="1">
    <source>
        <dbReference type="SAM" id="Phobius"/>
    </source>
</evidence>
<reference evidence="2 3" key="1">
    <citation type="journal article" date="2019" name="Nat. Ecol. Evol.">
        <title>Megaphylogeny resolves global patterns of mushroom evolution.</title>
        <authorList>
            <person name="Varga T."/>
            <person name="Krizsan K."/>
            <person name="Foldi C."/>
            <person name="Dima B."/>
            <person name="Sanchez-Garcia M."/>
            <person name="Sanchez-Ramirez S."/>
            <person name="Szollosi G.J."/>
            <person name="Szarkandi J.G."/>
            <person name="Papp V."/>
            <person name="Albert L."/>
            <person name="Andreopoulos W."/>
            <person name="Angelini C."/>
            <person name="Antonin V."/>
            <person name="Barry K.W."/>
            <person name="Bougher N.L."/>
            <person name="Buchanan P."/>
            <person name="Buyck B."/>
            <person name="Bense V."/>
            <person name="Catcheside P."/>
            <person name="Chovatia M."/>
            <person name="Cooper J."/>
            <person name="Damon W."/>
            <person name="Desjardin D."/>
            <person name="Finy P."/>
            <person name="Geml J."/>
            <person name="Haridas S."/>
            <person name="Hughes K."/>
            <person name="Justo A."/>
            <person name="Karasinski D."/>
            <person name="Kautmanova I."/>
            <person name="Kiss B."/>
            <person name="Kocsube S."/>
            <person name="Kotiranta H."/>
            <person name="LaButti K.M."/>
            <person name="Lechner B.E."/>
            <person name="Liimatainen K."/>
            <person name="Lipzen A."/>
            <person name="Lukacs Z."/>
            <person name="Mihaltcheva S."/>
            <person name="Morgado L.N."/>
            <person name="Niskanen T."/>
            <person name="Noordeloos M.E."/>
            <person name="Ohm R.A."/>
            <person name="Ortiz-Santana B."/>
            <person name="Ovrebo C."/>
            <person name="Racz N."/>
            <person name="Riley R."/>
            <person name="Savchenko A."/>
            <person name="Shiryaev A."/>
            <person name="Soop K."/>
            <person name="Spirin V."/>
            <person name="Szebenyi C."/>
            <person name="Tomsovsky M."/>
            <person name="Tulloss R.E."/>
            <person name="Uehling J."/>
            <person name="Grigoriev I.V."/>
            <person name="Vagvolgyi C."/>
            <person name="Papp T."/>
            <person name="Martin F.M."/>
            <person name="Miettinen O."/>
            <person name="Hibbett D.S."/>
            <person name="Nagy L.G."/>
        </authorList>
    </citation>
    <scope>NUCLEOTIDE SEQUENCE [LARGE SCALE GENOMIC DNA]</scope>
    <source>
        <strain evidence="2 3">CBS 962.96</strain>
    </source>
</reference>
<protein>
    <submittedName>
        <fullName evidence="2">Uncharacterized protein</fullName>
    </submittedName>
</protein>
<dbReference type="AlphaFoldDB" id="A0A4S8KJU5"/>
<dbReference type="PANTHER" id="PTHR35043">
    <property type="entry name" value="TRANSCRIPTION FACTOR DOMAIN-CONTAINING PROTEIN"/>
    <property type="match status" value="1"/>
</dbReference>
<dbReference type="Proteomes" id="UP000297245">
    <property type="component" value="Unassembled WGS sequence"/>
</dbReference>
<gene>
    <name evidence="2" type="ORF">K435DRAFT_560302</name>
</gene>
<dbReference type="OrthoDB" id="3029001at2759"/>
<organism evidence="2 3">
    <name type="scientific">Dendrothele bispora (strain CBS 962.96)</name>
    <dbReference type="NCBI Taxonomy" id="1314807"/>
    <lineage>
        <taxon>Eukaryota</taxon>
        <taxon>Fungi</taxon>
        <taxon>Dikarya</taxon>
        <taxon>Basidiomycota</taxon>
        <taxon>Agaricomycotina</taxon>
        <taxon>Agaricomycetes</taxon>
        <taxon>Agaricomycetidae</taxon>
        <taxon>Agaricales</taxon>
        <taxon>Agaricales incertae sedis</taxon>
        <taxon>Dendrothele</taxon>
    </lineage>
</organism>
<dbReference type="PANTHER" id="PTHR35043:SF8">
    <property type="entry name" value="DUF4220 DOMAIN-CONTAINING PROTEIN"/>
    <property type="match status" value="1"/>
</dbReference>
<name>A0A4S8KJU5_DENBC</name>
<proteinExistence type="predicted"/>
<keyword evidence="1" id="KW-0812">Transmembrane</keyword>
<keyword evidence="1" id="KW-1133">Transmembrane helix</keyword>
<keyword evidence="1" id="KW-0472">Membrane</keyword>